<reference evidence="6 7" key="1">
    <citation type="submission" date="2006-03" db="EMBL/GenBank/DDBJ databases">
        <authorList>
            <person name="Pinhassi J."/>
            <person name="Pedros-Alio C."/>
            <person name="Ferriera S."/>
            <person name="Johnson J."/>
            <person name="Kravitz S."/>
            <person name="Halpern A."/>
            <person name="Remington K."/>
            <person name="Beeson K."/>
            <person name="Tran B."/>
            <person name="Rogers Y.-H."/>
            <person name="Friedman R."/>
            <person name="Venter J.C."/>
        </authorList>
    </citation>
    <scope>NUCLEOTIDE SEQUENCE [LARGE SCALE GENOMIC DNA]</scope>
    <source>
        <strain evidence="6 7">RED65</strain>
    </source>
</reference>
<comment type="similarity">
    <text evidence="1">Belongs to the LysR transcriptional regulatory family.</text>
</comment>
<dbReference type="InterPro" id="IPR005119">
    <property type="entry name" value="LysR_subst-bd"/>
</dbReference>
<feature type="domain" description="HTH lysR-type" evidence="5">
    <location>
        <begin position="12"/>
        <end position="69"/>
    </location>
</feature>
<keyword evidence="2" id="KW-0805">Transcription regulation</keyword>
<evidence type="ECO:0000256" key="4">
    <source>
        <dbReference type="ARBA" id="ARBA00023163"/>
    </source>
</evidence>
<dbReference type="Pfam" id="PF03466">
    <property type="entry name" value="LysR_substrate"/>
    <property type="match status" value="1"/>
</dbReference>
<dbReference type="SUPFAM" id="SSF53850">
    <property type="entry name" value="Periplasmic binding protein-like II"/>
    <property type="match status" value="1"/>
</dbReference>
<dbReference type="InterPro" id="IPR036388">
    <property type="entry name" value="WH-like_DNA-bd_sf"/>
</dbReference>
<dbReference type="EMBL" id="AAQH01000035">
    <property type="protein sequence ID" value="EAT10750.1"/>
    <property type="molecule type" value="Genomic_DNA"/>
</dbReference>
<evidence type="ECO:0000313" key="6">
    <source>
        <dbReference type="EMBL" id="EAT10750.1"/>
    </source>
</evidence>
<dbReference type="PANTHER" id="PTHR30126:SF5">
    <property type="entry name" value="HTH-TYPE TRANSCRIPTIONAL ACTIVATOR CMPR"/>
    <property type="match status" value="1"/>
</dbReference>
<keyword evidence="7" id="KW-1185">Reference proteome</keyword>
<dbReference type="HOGENOM" id="CLU_039613_6_1_6"/>
<dbReference type="STRING" id="207949.RED65_11772"/>
<dbReference type="AlphaFoldDB" id="Q1MXR7"/>
<name>Q1MXR7_9GAMM</name>
<dbReference type="Gene3D" id="1.10.10.10">
    <property type="entry name" value="Winged helix-like DNA-binding domain superfamily/Winged helix DNA-binding domain"/>
    <property type="match status" value="1"/>
</dbReference>
<keyword evidence="4" id="KW-0804">Transcription</keyword>
<dbReference type="PRINTS" id="PR00039">
    <property type="entry name" value="HTHLYSR"/>
</dbReference>
<dbReference type="Pfam" id="PF00126">
    <property type="entry name" value="HTH_1"/>
    <property type="match status" value="1"/>
</dbReference>
<dbReference type="PROSITE" id="PS50931">
    <property type="entry name" value="HTH_LYSR"/>
    <property type="match status" value="1"/>
</dbReference>
<dbReference type="FunFam" id="1.10.10.10:FF:000001">
    <property type="entry name" value="LysR family transcriptional regulator"/>
    <property type="match status" value="1"/>
</dbReference>
<dbReference type="InterPro" id="IPR036390">
    <property type="entry name" value="WH_DNA-bd_sf"/>
</dbReference>
<comment type="caution">
    <text evidence="6">The sequence shown here is derived from an EMBL/GenBank/DDBJ whole genome shotgun (WGS) entry which is preliminary data.</text>
</comment>
<organism evidence="6 7">
    <name type="scientific">Bermanella marisrubri</name>
    <dbReference type="NCBI Taxonomy" id="207949"/>
    <lineage>
        <taxon>Bacteria</taxon>
        <taxon>Pseudomonadati</taxon>
        <taxon>Pseudomonadota</taxon>
        <taxon>Gammaproteobacteria</taxon>
        <taxon>Oceanospirillales</taxon>
        <taxon>Oceanospirillaceae</taxon>
        <taxon>Bermanella</taxon>
    </lineage>
</organism>
<dbReference type="PANTHER" id="PTHR30126">
    <property type="entry name" value="HTH-TYPE TRANSCRIPTIONAL REGULATOR"/>
    <property type="match status" value="1"/>
</dbReference>
<protein>
    <submittedName>
        <fullName evidence="6">Probable transcriptional regulator</fullName>
    </submittedName>
</protein>
<gene>
    <name evidence="6" type="ORF">RED65_11772</name>
</gene>
<sequence length="318" mass="35563">MPLTIQRLISRLSLRQLQVFQAVYNQQGYRRAADVLGLTQPAVSAQIKQLEQALGQPLFEYVGRKLYCTQAGERVAESIESIFGELKTLQTDVDALKGQLSGDIRLTIVNTAQLVLPYMLTEFLQLHPAVNIKVKVVNRRKAIERLSDNRDDLVIMGLVPSERPLTSLPFLENELIPVVHKDHALANETNIPAQRFLDEPVIMREPGSGTRLALEQFCLQQRLRLIPNMQLGSNEAVKHGVLANLGVALLPKLGILPELKLGILKQAHVEGFPLVRSWCLVHPSARHPSPASAAFVQYVQDNLERIQTKFADMVKIEV</sequence>
<dbReference type="GO" id="GO:0003700">
    <property type="term" value="F:DNA-binding transcription factor activity"/>
    <property type="evidence" value="ECO:0007669"/>
    <property type="project" value="InterPro"/>
</dbReference>
<dbReference type="RefSeq" id="WP_007018800.1">
    <property type="nucleotide sequence ID" value="NZ_CH724118.1"/>
</dbReference>
<evidence type="ECO:0000256" key="3">
    <source>
        <dbReference type="ARBA" id="ARBA00023125"/>
    </source>
</evidence>
<evidence type="ECO:0000256" key="2">
    <source>
        <dbReference type="ARBA" id="ARBA00023015"/>
    </source>
</evidence>
<evidence type="ECO:0000259" key="5">
    <source>
        <dbReference type="PROSITE" id="PS50931"/>
    </source>
</evidence>
<evidence type="ECO:0000256" key="1">
    <source>
        <dbReference type="ARBA" id="ARBA00009437"/>
    </source>
</evidence>
<dbReference type="OrthoDB" id="9785745at2"/>
<accession>Q1MXR7</accession>
<keyword evidence="3" id="KW-0238">DNA-binding</keyword>
<dbReference type="GO" id="GO:0000976">
    <property type="term" value="F:transcription cis-regulatory region binding"/>
    <property type="evidence" value="ECO:0007669"/>
    <property type="project" value="TreeGrafter"/>
</dbReference>
<evidence type="ECO:0000313" key="7">
    <source>
        <dbReference type="Proteomes" id="UP000004263"/>
    </source>
</evidence>
<proteinExistence type="inferred from homology"/>
<dbReference type="InterPro" id="IPR000847">
    <property type="entry name" value="LysR_HTH_N"/>
</dbReference>
<dbReference type="Gene3D" id="3.40.190.290">
    <property type="match status" value="1"/>
</dbReference>
<dbReference type="SUPFAM" id="SSF46785">
    <property type="entry name" value="Winged helix' DNA-binding domain"/>
    <property type="match status" value="1"/>
</dbReference>
<dbReference type="Proteomes" id="UP000004263">
    <property type="component" value="Unassembled WGS sequence"/>
</dbReference>